<reference evidence="2 3" key="1">
    <citation type="submission" date="2016-07" db="EMBL/GenBank/DDBJ databases">
        <title>Pervasive Adenine N6-methylation of Active Genes in Fungi.</title>
        <authorList>
            <consortium name="DOE Joint Genome Institute"/>
            <person name="Mondo S.J."/>
            <person name="Dannebaum R.O."/>
            <person name="Kuo R.C."/>
            <person name="Labutti K."/>
            <person name="Haridas S."/>
            <person name="Kuo A."/>
            <person name="Salamov A."/>
            <person name="Ahrendt S.R."/>
            <person name="Lipzen A."/>
            <person name="Sullivan W."/>
            <person name="Andreopoulos W.B."/>
            <person name="Clum A."/>
            <person name="Lindquist E."/>
            <person name="Daum C."/>
            <person name="Ramamoorthy G.K."/>
            <person name="Gryganskyi A."/>
            <person name="Culley D."/>
            <person name="Magnuson J.K."/>
            <person name="James T.Y."/>
            <person name="O'Malley M.A."/>
            <person name="Stajich J.E."/>
            <person name="Spatafora J.W."/>
            <person name="Visel A."/>
            <person name="Grigoriev I.V."/>
        </authorList>
    </citation>
    <scope>NUCLEOTIDE SEQUENCE [LARGE SCALE GENOMIC DNA]</scope>
    <source>
        <strain evidence="2 3">CBS 129021</strain>
    </source>
</reference>
<feature type="chain" id="PRO_5011008690" evidence="1">
    <location>
        <begin position="19"/>
        <end position="348"/>
    </location>
</feature>
<evidence type="ECO:0000313" key="3">
    <source>
        <dbReference type="Proteomes" id="UP000193689"/>
    </source>
</evidence>
<dbReference type="RefSeq" id="XP_040710988.1">
    <property type="nucleotide sequence ID" value="XM_040864844.1"/>
</dbReference>
<feature type="signal peptide" evidence="1">
    <location>
        <begin position="1"/>
        <end position="18"/>
    </location>
</feature>
<evidence type="ECO:0000313" key="2">
    <source>
        <dbReference type="EMBL" id="ORY57859.1"/>
    </source>
</evidence>
<evidence type="ECO:0000256" key="1">
    <source>
        <dbReference type="SAM" id="SignalP"/>
    </source>
</evidence>
<dbReference type="Proteomes" id="UP000193689">
    <property type="component" value="Unassembled WGS sequence"/>
</dbReference>
<organism evidence="2 3">
    <name type="scientific">Pseudomassariella vexata</name>
    <dbReference type="NCBI Taxonomy" id="1141098"/>
    <lineage>
        <taxon>Eukaryota</taxon>
        <taxon>Fungi</taxon>
        <taxon>Dikarya</taxon>
        <taxon>Ascomycota</taxon>
        <taxon>Pezizomycotina</taxon>
        <taxon>Sordariomycetes</taxon>
        <taxon>Xylariomycetidae</taxon>
        <taxon>Amphisphaeriales</taxon>
        <taxon>Pseudomassariaceae</taxon>
        <taxon>Pseudomassariella</taxon>
    </lineage>
</organism>
<keyword evidence="3" id="KW-1185">Reference proteome</keyword>
<dbReference type="STRING" id="1141098.A0A1Y2DF27"/>
<protein>
    <submittedName>
        <fullName evidence="2">Uncharacterized protein</fullName>
    </submittedName>
</protein>
<dbReference type="OrthoDB" id="4280033at2759"/>
<name>A0A1Y2DF27_9PEZI</name>
<dbReference type="InParanoid" id="A0A1Y2DF27"/>
<sequence>MKSVYLLVLYQLFASVVAFGPKGGWERATYFYAYIAEETHKTSGWSVAPSCANPSRNVKLVDGSTIKRCSLAEFLHYIWAPDKDAEPPQTEKDRPNLNEIKANIGKKADTLTSLTPEKLAQAIMLTGMTGYSDSQRIMPGTVDYYDTLRNIGAPIQAAKRPAVDRARVKAQAWETRNNVPPGTNPPEAFLTKYERGILWRWPQDAMEVVTHLRNKDMDNYRINQGGLKSKFGGRNIVTKWTLATKTRTGLTTLPEGPYSTLDFDRTVAANGGGADMERQLTAANDAYLATRGHPANHNKAIKSAEFALASLNCDRRGNWNPPKGRRFITDAELEFLERREGTSGCVGA</sequence>
<dbReference type="AlphaFoldDB" id="A0A1Y2DF27"/>
<accession>A0A1Y2DF27</accession>
<gene>
    <name evidence="2" type="ORF">BCR38DRAFT_501556</name>
</gene>
<dbReference type="GeneID" id="63781056"/>
<dbReference type="EMBL" id="MCFJ01000018">
    <property type="protein sequence ID" value="ORY57859.1"/>
    <property type="molecule type" value="Genomic_DNA"/>
</dbReference>
<comment type="caution">
    <text evidence="2">The sequence shown here is derived from an EMBL/GenBank/DDBJ whole genome shotgun (WGS) entry which is preliminary data.</text>
</comment>
<keyword evidence="1" id="KW-0732">Signal</keyword>
<proteinExistence type="predicted"/>